<comment type="subcellular location">
    <subcellularLocation>
        <location evidence="1">Endoplasmic reticulum membrane</location>
        <topology evidence="1">Single-pass type I membrane protein</topology>
    </subcellularLocation>
</comment>
<evidence type="ECO:0000256" key="11">
    <source>
        <dbReference type="ARBA" id="ARBA00023065"/>
    </source>
</evidence>
<evidence type="ECO:0000256" key="1">
    <source>
        <dbReference type="ARBA" id="ARBA00004115"/>
    </source>
</evidence>
<dbReference type="InterPro" id="IPR009567">
    <property type="entry name" value="SARAF"/>
</dbReference>
<dbReference type="PANTHER" id="PTHR15929">
    <property type="entry name" value="STORE-OPERATED CALCIUM ENTRY-ASSOCIATED REGULATORY FACTOR"/>
    <property type="match status" value="1"/>
</dbReference>
<keyword evidence="9" id="KW-0106">Calcium</keyword>
<feature type="compositionally biased region" description="Basic and acidic residues" evidence="14">
    <location>
        <begin position="100"/>
        <end position="111"/>
    </location>
</feature>
<evidence type="ECO:0000313" key="17">
    <source>
        <dbReference type="Proteomes" id="UP000186601"/>
    </source>
</evidence>
<evidence type="ECO:0000256" key="7">
    <source>
        <dbReference type="ARBA" id="ARBA00022729"/>
    </source>
</evidence>
<evidence type="ECO:0000256" key="14">
    <source>
        <dbReference type="SAM" id="MobiDB-lite"/>
    </source>
</evidence>
<keyword evidence="8" id="KW-0256">Endoplasmic reticulum</keyword>
<keyword evidence="7 15" id="KW-0732">Signal</keyword>
<dbReference type="STRING" id="98765.A0A2R6PBW5"/>
<feature type="compositionally biased region" description="Low complexity" evidence="14">
    <location>
        <begin position="26"/>
        <end position="42"/>
    </location>
</feature>
<name>A0A2R6PBW5_9APHY</name>
<sequence length="156" mass="16879">MLIWTAVLLFILYGFLKSCFGGESGTSGPRSPRRPGPGWFPGAYDNGPTDSPPPYSKHSDTSTSASPAQEQGWRPGFWTGAAAAGLGTYLFSNTNRQDRTRTTAYDWERTRQATGYRPSSFSSSYSGRQRTEDRGEGSSSLGSMRRSTGIGGSSVR</sequence>
<reference evidence="16 17" key="1">
    <citation type="submission" date="2018-02" db="EMBL/GenBank/DDBJ databases">
        <title>Genome sequence of the basidiomycete white-rot fungus Phlebia centrifuga.</title>
        <authorList>
            <person name="Granchi Z."/>
            <person name="Peng M."/>
            <person name="de Vries R.P."/>
            <person name="Hilden K."/>
            <person name="Makela M.R."/>
            <person name="Grigoriev I."/>
            <person name="Riley R."/>
        </authorList>
    </citation>
    <scope>NUCLEOTIDE SEQUENCE [LARGE SCALE GENOMIC DNA]</scope>
    <source>
        <strain evidence="16 17">FBCC195</strain>
    </source>
</reference>
<feature type="region of interest" description="Disordered" evidence="14">
    <location>
        <begin position="100"/>
        <end position="156"/>
    </location>
</feature>
<dbReference type="AlphaFoldDB" id="A0A2R6PBW5"/>
<dbReference type="GO" id="GO:2001256">
    <property type="term" value="P:regulation of store-operated calcium entry"/>
    <property type="evidence" value="ECO:0007669"/>
    <property type="project" value="InterPro"/>
</dbReference>
<evidence type="ECO:0000256" key="12">
    <source>
        <dbReference type="ARBA" id="ARBA00023136"/>
    </source>
</evidence>
<dbReference type="EMBL" id="MLYV02000503">
    <property type="protein sequence ID" value="PSR88725.1"/>
    <property type="molecule type" value="Genomic_DNA"/>
</dbReference>
<evidence type="ECO:0000256" key="10">
    <source>
        <dbReference type="ARBA" id="ARBA00022989"/>
    </source>
</evidence>
<proteinExistence type="inferred from homology"/>
<accession>A0A2R6PBW5</accession>
<keyword evidence="6" id="KW-0812">Transmembrane</keyword>
<dbReference type="Pfam" id="PF06682">
    <property type="entry name" value="SARAF"/>
    <property type="match status" value="1"/>
</dbReference>
<dbReference type="Proteomes" id="UP000186601">
    <property type="component" value="Unassembled WGS sequence"/>
</dbReference>
<evidence type="ECO:0000256" key="5">
    <source>
        <dbReference type="ARBA" id="ARBA00022568"/>
    </source>
</evidence>
<evidence type="ECO:0000256" key="8">
    <source>
        <dbReference type="ARBA" id="ARBA00022824"/>
    </source>
</evidence>
<keyword evidence="4" id="KW-0813">Transport</keyword>
<evidence type="ECO:0000256" key="4">
    <source>
        <dbReference type="ARBA" id="ARBA00022448"/>
    </source>
</evidence>
<evidence type="ECO:0000313" key="16">
    <source>
        <dbReference type="EMBL" id="PSR88725.1"/>
    </source>
</evidence>
<feature type="signal peptide" evidence="15">
    <location>
        <begin position="1"/>
        <end position="21"/>
    </location>
</feature>
<dbReference type="GO" id="GO:0005789">
    <property type="term" value="C:endoplasmic reticulum membrane"/>
    <property type="evidence" value="ECO:0007669"/>
    <property type="project" value="UniProtKB-SubCell"/>
</dbReference>
<comment type="caution">
    <text evidence="16">The sequence shown here is derived from an EMBL/GenBank/DDBJ whole genome shotgun (WGS) entry which is preliminary data.</text>
</comment>
<feature type="compositionally biased region" description="Polar residues" evidence="14">
    <location>
        <begin position="137"/>
        <end position="146"/>
    </location>
</feature>
<protein>
    <recommendedName>
        <fullName evidence="3">Store-operated calcium entry-associated regulatory factor</fullName>
    </recommendedName>
    <alternativeName>
        <fullName evidence="13">Transmembrane protein 66</fullName>
    </alternativeName>
</protein>
<keyword evidence="5" id="KW-0109">Calcium transport</keyword>
<evidence type="ECO:0000256" key="6">
    <source>
        <dbReference type="ARBA" id="ARBA00022692"/>
    </source>
</evidence>
<comment type="similarity">
    <text evidence="2">Belongs to the SARAF family.</text>
</comment>
<evidence type="ECO:0000256" key="15">
    <source>
        <dbReference type="SAM" id="SignalP"/>
    </source>
</evidence>
<dbReference type="GO" id="GO:0006816">
    <property type="term" value="P:calcium ion transport"/>
    <property type="evidence" value="ECO:0007669"/>
    <property type="project" value="UniProtKB-KW"/>
</dbReference>
<evidence type="ECO:0000256" key="3">
    <source>
        <dbReference type="ARBA" id="ARBA00016584"/>
    </source>
</evidence>
<dbReference type="PANTHER" id="PTHR15929:SF0">
    <property type="entry name" value="STORE-OPERATED CALCIUM ENTRY-ASSOCIATED REGULATORY FACTOR"/>
    <property type="match status" value="1"/>
</dbReference>
<evidence type="ECO:0000256" key="13">
    <source>
        <dbReference type="ARBA" id="ARBA00031116"/>
    </source>
</evidence>
<gene>
    <name evidence="16" type="ORF">PHLCEN_2v5076</name>
</gene>
<feature type="region of interest" description="Disordered" evidence="14">
    <location>
        <begin position="24"/>
        <end position="77"/>
    </location>
</feature>
<keyword evidence="12" id="KW-0472">Membrane</keyword>
<organism evidence="16 17">
    <name type="scientific">Hermanssonia centrifuga</name>
    <dbReference type="NCBI Taxonomy" id="98765"/>
    <lineage>
        <taxon>Eukaryota</taxon>
        <taxon>Fungi</taxon>
        <taxon>Dikarya</taxon>
        <taxon>Basidiomycota</taxon>
        <taxon>Agaricomycotina</taxon>
        <taxon>Agaricomycetes</taxon>
        <taxon>Polyporales</taxon>
        <taxon>Meruliaceae</taxon>
        <taxon>Hermanssonia</taxon>
    </lineage>
</organism>
<feature type="chain" id="PRO_5015341738" description="Store-operated calcium entry-associated regulatory factor" evidence="15">
    <location>
        <begin position="22"/>
        <end position="156"/>
    </location>
</feature>
<keyword evidence="10" id="KW-1133">Transmembrane helix</keyword>
<keyword evidence="17" id="KW-1185">Reference proteome</keyword>
<evidence type="ECO:0000256" key="9">
    <source>
        <dbReference type="ARBA" id="ARBA00022837"/>
    </source>
</evidence>
<dbReference type="OrthoDB" id="20303at2759"/>
<keyword evidence="11" id="KW-0406">Ion transport</keyword>
<evidence type="ECO:0000256" key="2">
    <source>
        <dbReference type="ARBA" id="ARBA00006833"/>
    </source>
</evidence>